<name>A0A816CQK9_9BILA</name>
<comment type="caution">
    <text evidence="4">The sequence shown here is derived from an EMBL/GenBank/DDBJ whole genome shotgun (WGS) entry which is preliminary data.</text>
</comment>
<evidence type="ECO:0000313" key="5">
    <source>
        <dbReference type="Proteomes" id="UP000663855"/>
    </source>
</evidence>
<dbReference type="InterPro" id="IPR010989">
    <property type="entry name" value="SNARE"/>
</dbReference>
<gene>
    <name evidence="4" type="ORF">CJN711_LOCUS38630</name>
</gene>
<dbReference type="Proteomes" id="UP000663855">
    <property type="component" value="Unassembled WGS sequence"/>
</dbReference>
<dbReference type="CDD" id="cd15848">
    <property type="entry name" value="SNARE_syntaxin1-like"/>
    <property type="match status" value="1"/>
</dbReference>
<dbReference type="GO" id="GO:0016020">
    <property type="term" value="C:membrane"/>
    <property type="evidence" value="ECO:0007669"/>
    <property type="project" value="InterPro"/>
</dbReference>
<dbReference type="Gene3D" id="1.20.5.110">
    <property type="match status" value="1"/>
</dbReference>
<evidence type="ECO:0000313" key="4">
    <source>
        <dbReference type="EMBL" id="CAF1625696.1"/>
    </source>
</evidence>
<dbReference type="SMART" id="SM00397">
    <property type="entry name" value="t_SNARE"/>
    <property type="match status" value="1"/>
</dbReference>
<sequence length="635" mass="73442">MQFRFRRLCRIRWILVFIIVLVSSFFAINKWLIYTPFSSDFVELETCPACFGISLCDLFKTKDVQLSGWERFSFFNNDQFNIKNIYYGSLKNQPVIFKKMAHHSEWISFDICRQNKSCHNHVGTSLTTLLPCSDHLFVSKFRQAFINSTGFDGLESEISLDTTIEINLEPIVLSALSNSDLPIPFYYGACGRVGVFSNEGSNLVSYLQYSFRFRAFLARELLISMHQLNTRNSDMIVYYGDVNLENFVYNQNERRVKIIDLEYVNIVERHLFSATNVNSDYKHSQGKQLNSNVYCRRYLPDYNVEQVCRYVLSPSNETNQREMSSDFLHSIPASINRRWNLTNIISACAQTGSTSERLVLYEQLLKILSQIARSHEGLHEDSTSATINIDSELDVTDFLKEIDSIRLLIDKLDEVVQNVTKVQMDMLKSTENSKFGKDLDTKNEEIKKLSYQVSAMLKKQEQANETHDKQSAQGRIRESQIFVLTRRLRDVMIEHNVNTVAHRERCKKIIVRELNLSGQGKTNDELEQILESGISEGFGYSSMLDIQQAKLTLNAIEARQRDIIKLENCIKELHNMFLDLAILVTDQGEMIDCIQHNVSKTIDYVEAAHENINIAEQNKNKANKVRQFYFLQISN</sequence>
<dbReference type="PANTHER" id="PTHR32073">
    <property type="entry name" value="GH11358P"/>
    <property type="match status" value="1"/>
</dbReference>
<keyword evidence="2" id="KW-0812">Transmembrane</keyword>
<dbReference type="EMBL" id="CAJNOV010018919">
    <property type="protein sequence ID" value="CAF1625696.1"/>
    <property type="molecule type" value="Genomic_DNA"/>
</dbReference>
<reference evidence="4" key="1">
    <citation type="submission" date="2021-02" db="EMBL/GenBank/DDBJ databases">
        <authorList>
            <person name="Nowell W R."/>
        </authorList>
    </citation>
    <scope>NUCLEOTIDE SEQUENCE</scope>
</reference>
<dbReference type="PROSITE" id="PS50192">
    <property type="entry name" value="T_SNARE"/>
    <property type="match status" value="1"/>
</dbReference>
<dbReference type="InterPro" id="IPR020519">
    <property type="entry name" value="DIPK2A/B"/>
</dbReference>
<dbReference type="InterPro" id="IPR000727">
    <property type="entry name" value="T_SNARE_dom"/>
</dbReference>
<evidence type="ECO:0000256" key="2">
    <source>
        <dbReference type="SAM" id="Phobius"/>
    </source>
</evidence>
<feature type="domain" description="T-SNARE coiled-coil homology" evidence="3">
    <location>
        <begin position="553"/>
        <end position="615"/>
    </location>
</feature>
<dbReference type="InterPro" id="IPR006011">
    <property type="entry name" value="Syntaxin_N"/>
</dbReference>
<proteinExistence type="inferred from homology"/>
<evidence type="ECO:0000256" key="1">
    <source>
        <dbReference type="ARBA" id="ARBA00006338"/>
    </source>
</evidence>
<keyword evidence="2" id="KW-0472">Membrane</keyword>
<dbReference type="SUPFAM" id="SSF47661">
    <property type="entry name" value="t-snare proteins"/>
    <property type="match status" value="1"/>
</dbReference>
<feature type="transmembrane region" description="Helical" evidence="2">
    <location>
        <begin position="12"/>
        <end position="34"/>
    </location>
</feature>
<protein>
    <recommendedName>
        <fullName evidence="3">t-SNARE coiled-coil homology domain-containing protein</fullName>
    </recommendedName>
</protein>
<dbReference type="PANTHER" id="PTHR32073:SF7">
    <property type="entry name" value="GH11358P"/>
    <property type="match status" value="1"/>
</dbReference>
<dbReference type="Gene3D" id="1.20.58.70">
    <property type="match status" value="1"/>
</dbReference>
<comment type="similarity">
    <text evidence="1">Belongs to the DIPK family.</text>
</comment>
<dbReference type="AlphaFoldDB" id="A0A816CQK9"/>
<dbReference type="GO" id="GO:0016192">
    <property type="term" value="P:vesicle-mediated transport"/>
    <property type="evidence" value="ECO:0007669"/>
    <property type="project" value="InterPro"/>
</dbReference>
<dbReference type="Pfam" id="PF00804">
    <property type="entry name" value="Syntaxin"/>
    <property type="match status" value="1"/>
</dbReference>
<evidence type="ECO:0000259" key="3">
    <source>
        <dbReference type="PROSITE" id="PS50192"/>
    </source>
</evidence>
<keyword evidence="2" id="KW-1133">Transmembrane helix</keyword>
<accession>A0A816CQK9</accession>
<organism evidence="4 5">
    <name type="scientific">Rotaria magnacalcarata</name>
    <dbReference type="NCBI Taxonomy" id="392030"/>
    <lineage>
        <taxon>Eukaryota</taxon>
        <taxon>Metazoa</taxon>
        <taxon>Spiralia</taxon>
        <taxon>Gnathifera</taxon>
        <taxon>Rotifera</taxon>
        <taxon>Eurotatoria</taxon>
        <taxon>Bdelloidea</taxon>
        <taxon>Philodinida</taxon>
        <taxon>Philodinidae</taxon>
        <taxon>Rotaria</taxon>
    </lineage>
</organism>